<comment type="caution">
    <text evidence="2">The sequence shown here is derived from an EMBL/GenBank/DDBJ whole genome shotgun (WGS) entry which is preliminary data.</text>
</comment>
<keyword evidence="3" id="KW-1185">Reference proteome</keyword>
<evidence type="ECO:0000313" key="3">
    <source>
        <dbReference type="Proteomes" id="UP001165068"/>
    </source>
</evidence>
<protein>
    <submittedName>
        <fullName evidence="2">Uncharacterized protein</fullName>
    </submittedName>
</protein>
<accession>A0ABQ5NEK5</accession>
<name>A0ABQ5NEK5_9MICO</name>
<gene>
    <name evidence="2" type="ORF">MIAR_07070</name>
</gene>
<evidence type="ECO:0000256" key="1">
    <source>
        <dbReference type="SAM" id="Phobius"/>
    </source>
</evidence>
<proteinExistence type="predicted"/>
<evidence type="ECO:0000313" key="2">
    <source>
        <dbReference type="EMBL" id="GLC84119.1"/>
    </source>
</evidence>
<keyword evidence="1" id="KW-1133">Transmembrane helix</keyword>
<dbReference type="Proteomes" id="UP001165068">
    <property type="component" value="Unassembled WGS sequence"/>
</dbReference>
<keyword evidence="1" id="KW-0812">Transmembrane</keyword>
<dbReference type="EMBL" id="BRZC01000003">
    <property type="protein sequence ID" value="GLC84119.1"/>
    <property type="molecule type" value="Genomic_DNA"/>
</dbReference>
<reference evidence="2" key="1">
    <citation type="submission" date="2022-08" db="EMBL/GenBank/DDBJ databases">
        <title>Draft genome sequence of Microbacterium arabinogalactanolyticum JCM 9171.</title>
        <authorList>
            <person name="Fujita K."/>
            <person name="Ishiwata A."/>
            <person name="Fushinobu S."/>
        </authorList>
    </citation>
    <scope>NUCLEOTIDE SEQUENCE</scope>
    <source>
        <strain evidence="2">JCM 9171</strain>
    </source>
</reference>
<sequence>MTGTMNRTDEDYGDLGERRNRRIRLVAWVTIVALIVGGGGATALTLLLG</sequence>
<organism evidence="2 3">
    <name type="scientific">Microbacterium arabinogalactanolyticum</name>
    <dbReference type="NCBI Taxonomy" id="69365"/>
    <lineage>
        <taxon>Bacteria</taxon>
        <taxon>Bacillati</taxon>
        <taxon>Actinomycetota</taxon>
        <taxon>Actinomycetes</taxon>
        <taxon>Micrococcales</taxon>
        <taxon>Microbacteriaceae</taxon>
        <taxon>Microbacterium</taxon>
    </lineage>
</organism>
<keyword evidence="1" id="KW-0472">Membrane</keyword>
<feature type="transmembrane region" description="Helical" evidence="1">
    <location>
        <begin position="25"/>
        <end position="48"/>
    </location>
</feature>